<dbReference type="SMART" id="SM00327">
    <property type="entry name" value="VWA"/>
    <property type="match status" value="1"/>
</dbReference>
<dbReference type="Pfam" id="PF23237">
    <property type="entry name" value="HYR_4C"/>
    <property type="match status" value="3"/>
</dbReference>
<dbReference type="Proteomes" id="UP000317289">
    <property type="component" value="Unassembled WGS sequence"/>
</dbReference>
<evidence type="ECO:0000313" key="4">
    <source>
        <dbReference type="Proteomes" id="UP000317289"/>
    </source>
</evidence>
<organism evidence="3 4">
    <name type="scientific">Flavobacterium resistens</name>
    <dbReference type="NCBI Taxonomy" id="443612"/>
    <lineage>
        <taxon>Bacteria</taxon>
        <taxon>Pseudomonadati</taxon>
        <taxon>Bacteroidota</taxon>
        <taxon>Flavobacteriia</taxon>
        <taxon>Flavobacteriales</taxon>
        <taxon>Flavobacteriaceae</taxon>
        <taxon>Flavobacterium</taxon>
    </lineage>
</organism>
<proteinExistence type="predicted"/>
<dbReference type="InterPro" id="IPR025667">
    <property type="entry name" value="SprB_repeat"/>
</dbReference>
<dbReference type="EMBL" id="FXTA01000003">
    <property type="protein sequence ID" value="SMO68831.1"/>
    <property type="molecule type" value="Genomic_DNA"/>
</dbReference>
<dbReference type="Pfam" id="PF13585">
    <property type="entry name" value="CHU_C"/>
    <property type="match status" value="1"/>
</dbReference>
<evidence type="ECO:0000313" key="3">
    <source>
        <dbReference type="EMBL" id="SMO68831.1"/>
    </source>
</evidence>
<dbReference type="InterPro" id="IPR057078">
    <property type="entry name" value="HYR-4C"/>
</dbReference>
<dbReference type="Gene3D" id="3.40.50.410">
    <property type="entry name" value="von Willebrand factor, type A domain"/>
    <property type="match status" value="1"/>
</dbReference>
<gene>
    <name evidence="3" type="ORF">SAMN06265349_10380</name>
</gene>
<dbReference type="InterPro" id="IPR014755">
    <property type="entry name" value="Cu-Rt/internalin_Ig-like"/>
</dbReference>
<dbReference type="InterPro" id="IPR026341">
    <property type="entry name" value="T9SS_type_B"/>
</dbReference>
<dbReference type="OrthoDB" id="599464at2"/>
<dbReference type="InterPro" id="IPR002035">
    <property type="entry name" value="VWF_A"/>
</dbReference>
<dbReference type="InterPro" id="IPR022409">
    <property type="entry name" value="PKD/Chitinase_dom"/>
</dbReference>
<dbReference type="PROSITE" id="PS50234">
    <property type="entry name" value="VWFA"/>
    <property type="match status" value="1"/>
</dbReference>
<protein>
    <submittedName>
        <fullName evidence="3">Gliding motility-associated C-terminal domain-containing protein</fullName>
    </submittedName>
</protein>
<evidence type="ECO:0000256" key="1">
    <source>
        <dbReference type="ARBA" id="ARBA00022729"/>
    </source>
</evidence>
<keyword evidence="1" id="KW-0732">Signal</keyword>
<feature type="domain" description="VWFA" evidence="2">
    <location>
        <begin position="68"/>
        <end position="278"/>
    </location>
</feature>
<dbReference type="Pfam" id="PF13573">
    <property type="entry name" value="SprB"/>
    <property type="match status" value="24"/>
</dbReference>
<name>A0A521DCF8_9FLAO</name>
<dbReference type="Pfam" id="PF13519">
    <property type="entry name" value="VWA_2"/>
    <property type="match status" value="1"/>
</dbReference>
<dbReference type="Gene3D" id="2.60.40.740">
    <property type="match status" value="19"/>
</dbReference>
<dbReference type="Pfam" id="PF17963">
    <property type="entry name" value="Big_9"/>
    <property type="match status" value="1"/>
</dbReference>
<dbReference type="SMART" id="SM00089">
    <property type="entry name" value="PKD"/>
    <property type="match status" value="17"/>
</dbReference>
<dbReference type="SUPFAM" id="SSF53300">
    <property type="entry name" value="vWA-like"/>
    <property type="match status" value="1"/>
</dbReference>
<dbReference type="InterPro" id="IPR036465">
    <property type="entry name" value="vWFA_dom_sf"/>
</dbReference>
<dbReference type="CDD" id="cd00198">
    <property type="entry name" value="vWFA"/>
    <property type="match status" value="1"/>
</dbReference>
<dbReference type="InterPro" id="IPR013783">
    <property type="entry name" value="Ig-like_fold"/>
</dbReference>
<dbReference type="Pfam" id="PF08191">
    <property type="entry name" value="LRR_adjacent"/>
    <property type="match status" value="2"/>
</dbReference>
<dbReference type="SUPFAM" id="SSF49478">
    <property type="entry name" value="Cna protein B-type domain"/>
    <property type="match status" value="1"/>
</dbReference>
<evidence type="ECO:0000259" key="2">
    <source>
        <dbReference type="PROSITE" id="PS50234"/>
    </source>
</evidence>
<sequence>MKKTLHFIHLILRAGITFCMLLFLFSSTKGFAQTITPTKTVTVAPGVCGALDVELKIQGSNPVARPLEVVLVIDVSGSMGDGNNPKPLSRAQDAATDFINKMFLPANNPTGKNKVAIVTYSTTATIRRNLTDSTGQSDLISVINGLTANGNTNIQDGLVKANTVLNSATYDCATARSIVLLTDGVANVTGTNGDSCSSGQQGSCIQSAITAANNAKSRTVSGTVYNNQIFSVGLFGAISGGTQTDAEYTLNQIQSGGSFFTETAADLTGIYNQIFTQLSWVAKQITGTPFEKETVGANFTIGSVTVTKGTTTITGQEIAWNIDFLNVETITLKYRLTPKPNTCGSQQVSSSKLFFQNALCTNATQDIVSPMTNVPCPIITIASQTNVTCYGGNNGAITLNTPTGGQGPYTYKWTKNDVDFATTKDISGLSAGIYKVSATDSNNCATGILTIEITQPAGALAIAASSKTDVLCYGASTGSVTAGTVTNSVGTVTYSWKNASNNVVGTTPSVSNLPAGTYTVTVTDSCSSKTDTVTIGQPNAALVAAVNTKVDVKCKGDSTGSATASATGGTGTYSYSWNTVPVQTGATASGLKAGTYIVTVTDQNGCTDTETVTIGEPSNTLVAAINSKTDVSCKGDSTGSATASATGGTAGYSYSWNTVPVQTGATANGLKVGTYIVTVTDQNGCTDTETVTIGEPSNTLVAAIDSKTDVNCKGDSTGSATASATGGTASYSYSWNTVPVQTGATATNLAAGTYIVTVTDSKGCTDTETVTISEPSNALLAAIDSKTNVNCKGDATGSATASATGGTAGYSYSWNTVPVQTGATATNLVAGTYIVTVTDSKGCTDTETVTIGEPSDALTAAIDSKTDVNCKGDATGSATASATGGTAGYSYSWNTVPVQTGATATNLVAGTYILTVTDSKGCTDTETVTIGEPSNALVAAIDSKTDVNCKGDATGSAMASATGGTAGYSYSWNTVPVQTGATASNLVAGTYIVTVTDSKGCTDTETVTIGEPSNALIAAIDTKTDVSCKGDATGSATASATGGTAGYSYSWNTVPVQTGATASNLVAGTYIVTVTDSKGCTDTETVTIGEPSNALLAAIDSKTDVSCKGDATGSATASATGGTAGYSYSWNTVPVQTGATASNLVAGTYIVTVTDSKGCTDTETVTIGEPSNTLVATIDSKTDVSCKGDATGSATASATGGTAGYSYSWNTVPVQTGATASNLVAGTYIVTVTDSKGCTDTETVTIGEPTNALLAAIDSKTDVSCKGDATGSATASATGGTAGYSYSWNTVPVQTGATASNLVAGTYIVTVTDSKGCTDTETVTIGEPTNALLAAIDSKTDVSCKGDATGSATASATGGTAGYSYSWNTVPVQTGATVTNLVAGTYIVTVTDSKGCTDTETVTIGEPSAVLSCSIVQNKAVSSNGLSDGEATVTPLGGNGGYTYLWDNNETTQKALALSAGLHSVTVTDSKGCKTTCTVTITEPNVLSCSITQDDPAKCYGDNNGKATVVAIGGNGEYTYLWDNGETTAQAIGLTAGTHEVTVTDKLGYKTKCSVVISQPQAPLAAAIDSKTDVNCKGDATGSATASATGGNGTYSYTWNTVPVQNTATATNLVAGTYIVTVTDSKGCIDTETVTIGEPSNTLVAAIDSKTDVSCKGDATGSATASATGGTAGYSYSWNTVPVQTGATATNLVAGTYIVTVTDSKGCTDTETVTIGEPTNALLAAIDSKTDVSCKGDATGSATASATGGTAGYSYSWNTVPVQTGATASNLVAGTYIVTVTDSKGCTDTETVTIGEPSAVLSCSVVQNKAVSSNGLSDGEATVTPLGGNGGYTYLWDNNETTQKAIALSAGLHSVTVTDSKGCKTTCTVTITEPNVLSCSITQDDPAKCYGDNNGKATVVAIGGNGEYTYLWDNGETTAQATGLTAGLHNVTVTDKLGYTTTCTVTIGQPQSALTASITSKTDVNCKGDATGSATASATGGNGTYSYSWNTVPVQNTATATGLIAGTYIVTVTDAKGCTDTEQVIISEPANPLTASISSKTDVNCKGDATGSATASATGGTGTYSYSWNTVPVQTSATATGLIAGTYIVTVTDEKGCTDTEQVIISEPANPLTASITSKTDVNCKGDATGSATASATGGTGTYSYSWNTVPVQTSATATGLIAGTYIVTVTDEKGCTDTEQVIISEPQAPLTATKSQINPGCGGAATGSATVVASGGTAPYIYSWNTNPVQTTATASNLASGSYTVIITDAKGCTHSESFEIIDGDSILPVIDPLPATSTINCPAEPVFAQATATDLNGTISSLTYEDTVTPGDCAGSYTKTRTWTAKDACGNVSLPVSQTIIVQDITAPTWKTEIASLNRTVECSDQQALASAQALFPTATDACDTDVSNIVKVSGQFMASEGCSNAGTYTNTWTVKDACGNTSETFTQVITIQDTTAPTWTTQTASLNKTIECSNQEALASAQALFPTATDTCDTDVSNVVKVSGQFIASEGCANSGTYTNTWTVKDDCGNTSATFTQVITIQDTTAPTWTTQTASLNKTIECSDQEALASAQALFPTATDACDTDVSNVVKVSGQFVASEGCSNAGTYTNTWTVKDDCGNTSGTFTQIITIQDTTNPVFNGELPTDITVSCDAVPEPANVQASDNCGGDLPIVLSETKSDIKNECGTEYTLTRKWTTSDCSGNTASFTQIITVRDTTPPTGTAPANVAGLQSTAEIPTGSPDDITDEADNCGGKVTVTVSDSNNGANGCDGNAYVLTRTYTLTDCAGNKTELVQTFTVDNKVSVSGVPTNVSCLDGTDGSIAVTSSPGATVVITNANNEVVGNTNLPAGTYTLTATAPVNGEGQVCTATATVTITQPNYKVKVSGQVINVDTNTPIANVPVTLIPQGTTPGPILIRITNANGEYSFSGMVAGSYLVQVQDANLNSAYQLYPVNSSLFFTTLEECKFQVHDFLYGKSKLPVLGDYVWYDTNSNGIQDEWYDANNDGVVTKNIPDADGAIDYSLWEWLDLNGDGSYTGPQNAGELNAGGFGNAKSANVIVDGPNGYHDEVIVGIQGFWRNRPEGENPYGEYKVKLVRDANLDAVAAALGATGLVKVLPSTNTDKKAVAKTGKTQMHTVCTTTSADGYVVNVTPEDLVHLDIDFGVNCKEYQDIVANDDNGGPFPGVNHTTPNVLNVLTNDTLEGQPITASDVIITTVTPNEFLQLNPDGSVDILPNAPVGTLTMVYQICEADQTSNCDTATVTITIEAPVMTVTATSICVNDVPYLDYSATPVNFTPVNGVTITWADSNNNVVTTMTNLPLSGRVLWPGAVVDQNGNGIDWPGWVFQDNKWIQAPDGFENLRPTATVTISVNPSETIVVNYPPADPYCIARPTFAIVANDDTAGPINGTTGGTNVINVYTNDTLNGSPVNPSDVTLTTVTPDPKGVLTLNPDGSITVAPNTPAGTYTLTYQICENADFGNCDTAIVTVTVSSSPIVANDDSYTNIGCNRFGVVGNLLSNDLLNGLPVTLQLVNFSLVPQNTDVKSDPNITVDTAGNLTVGSATASGTYTYTYQICEKLNPNNCDTGTITITVIPNGVTTVSSSACNDDSTLIDLLALLPADTPRNGTWVDTNNTNALRDGILNALGLAIGNYAFEYKIADQNCPRSIVLNMEINDDCKVLPCENIVVHNAFSPNGDGINDVFVIDGIGDLTCYPGNTVEIYNRWGILVFETTDYNNTTNAFDGTSRGRTTVKQSEGLPTGTYFYIVTYKSLDGNNVIQYNKKDGYLYLSK</sequence>
<dbReference type="RefSeq" id="WP_142450805.1">
    <property type="nucleotide sequence ID" value="NZ_FXTA01000003.1"/>
</dbReference>
<reference evidence="3 4" key="1">
    <citation type="submission" date="2017-05" db="EMBL/GenBank/DDBJ databases">
        <authorList>
            <person name="Varghese N."/>
            <person name="Submissions S."/>
        </authorList>
    </citation>
    <scope>NUCLEOTIDE SEQUENCE [LARGE SCALE GENOMIC DNA]</scope>
    <source>
        <strain evidence="3 4">DSM 19382</strain>
    </source>
</reference>
<accession>A0A521DCF8</accession>
<dbReference type="Gene3D" id="2.60.40.1220">
    <property type="match status" value="2"/>
</dbReference>
<dbReference type="InterPro" id="IPR012569">
    <property type="entry name" value="Inl_IR"/>
</dbReference>
<dbReference type="NCBIfam" id="TIGR04131">
    <property type="entry name" value="Bac_Flav_CTERM"/>
    <property type="match status" value="1"/>
</dbReference>
<dbReference type="Gene3D" id="2.60.40.10">
    <property type="entry name" value="Immunoglobulins"/>
    <property type="match status" value="4"/>
</dbReference>